<dbReference type="EMBL" id="BARU01005193">
    <property type="protein sequence ID" value="GAH28060.1"/>
    <property type="molecule type" value="Genomic_DNA"/>
</dbReference>
<dbReference type="AlphaFoldDB" id="X1F678"/>
<reference evidence="8" key="1">
    <citation type="journal article" date="2014" name="Front. Microbiol.">
        <title>High frequency of phylogenetically diverse reductive dehalogenase-homologous genes in deep subseafloor sedimentary metagenomes.</title>
        <authorList>
            <person name="Kawai M."/>
            <person name="Futagami T."/>
            <person name="Toyoda A."/>
            <person name="Takaki Y."/>
            <person name="Nishi S."/>
            <person name="Hori S."/>
            <person name="Arai W."/>
            <person name="Tsubouchi T."/>
            <person name="Morono Y."/>
            <person name="Uchiyama I."/>
            <person name="Ito T."/>
            <person name="Fujiyama A."/>
            <person name="Inagaki F."/>
            <person name="Takami H."/>
        </authorList>
    </citation>
    <scope>NUCLEOTIDE SEQUENCE</scope>
    <source>
        <strain evidence="8">Expedition CK06-06</strain>
    </source>
</reference>
<keyword evidence="4" id="KW-0288">FMN</keyword>
<dbReference type="GO" id="GO:0009055">
    <property type="term" value="F:electron transfer activity"/>
    <property type="evidence" value="ECO:0007669"/>
    <property type="project" value="InterPro"/>
</dbReference>
<proteinExistence type="inferred from homology"/>
<evidence type="ECO:0000256" key="5">
    <source>
        <dbReference type="ARBA" id="ARBA00022982"/>
    </source>
</evidence>
<dbReference type="GO" id="GO:0022900">
    <property type="term" value="P:electron transport chain"/>
    <property type="evidence" value="ECO:0007669"/>
    <property type="project" value="InterPro"/>
</dbReference>
<protein>
    <recommendedName>
        <fullName evidence="7">FMN-binding domain-containing protein</fullName>
    </recommendedName>
</protein>
<dbReference type="InterPro" id="IPR007329">
    <property type="entry name" value="FMN-bd"/>
</dbReference>
<name>X1F678_9ZZZZ</name>
<dbReference type="PIRSF" id="PIRSF006091">
    <property type="entry name" value="E_trnsport_RnfG"/>
    <property type="match status" value="1"/>
</dbReference>
<evidence type="ECO:0000256" key="6">
    <source>
        <dbReference type="SAM" id="Phobius"/>
    </source>
</evidence>
<dbReference type="Pfam" id="PF04205">
    <property type="entry name" value="FMN_bind"/>
    <property type="match status" value="1"/>
</dbReference>
<evidence type="ECO:0000256" key="3">
    <source>
        <dbReference type="ARBA" id="ARBA00022630"/>
    </source>
</evidence>
<keyword evidence="6" id="KW-1133">Transmembrane helix</keyword>
<dbReference type="HAMAP" id="MF_00479">
    <property type="entry name" value="RsxG_RnfG"/>
    <property type="match status" value="1"/>
</dbReference>
<comment type="caution">
    <text evidence="8">The sequence shown here is derived from an EMBL/GenBank/DDBJ whole genome shotgun (WGS) entry which is preliminary data.</text>
</comment>
<keyword evidence="2" id="KW-0597">Phosphoprotein</keyword>
<feature type="domain" description="FMN-binding" evidence="7">
    <location>
        <begin position="86"/>
        <end position="171"/>
    </location>
</feature>
<accession>X1F678</accession>
<gene>
    <name evidence="8" type="ORF">S03H2_10051</name>
</gene>
<feature type="transmembrane region" description="Helical" evidence="6">
    <location>
        <begin position="12"/>
        <end position="33"/>
    </location>
</feature>
<dbReference type="GO" id="GO:0010181">
    <property type="term" value="F:FMN binding"/>
    <property type="evidence" value="ECO:0007669"/>
    <property type="project" value="InterPro"/>
</dbReference>
<evidence type="ECO:0000256" key="4">
    <source>
        <dbReference type="ARBA" id="ARBA00022643"/>
    </source>
</evidence>
<keyword evidence="1" id="KW-0813">Transport</keyword>
<evidence type="ECO:0000259" key="7">
    <source>
        <dbReference type="SMART" id="SM00900"/>
    </source>
</evidence>
<evidence type="ECO:0000256" key="2">
    <source>
        <dbReference type="ARBA" id="ARBA00022553"/>
    </source>
</evidence>
<dbReference type="GO" id="GO:0005886">
    <property type="term" value="C:plasma membrane"/>
    <property type="evidence" value="ECO:0007669"/>
    <property type="project" value="InterPro"/>
</dbReference>
<dbReference type="PANTHER" id="PTHR36118:SF1">
    <property type="entry name" value="ION-TRANSLOCATING OXIDOREDUCTASE COMPLEX SUBUNIT G"/>
    <property type="match status" value="1"/>
</dbReference>
<organism evidence="8">
    <name type="scientific">marine sediment metagenome</name>
    <dbReference type="NCBI Taxonomy" id="412755"/>
    <lineage>
        <taxon>unclassified sequences</taxon>
        <taxon>metagenomes</taxon>
        <taxon>ecological metagenomes</taxon>
    </lineage>
</organism>
<dbReference type="Gene3D" id="3.90.1010.20">
    <property type="match status" value="1"/>
</dbReference>
<dbReference type="InterPro" id="IPR010209">
    <property type="entry name" value="Ion_transpt_RnfG/RsxG"/>
</dbReference>
<evidence type="ECO:0000256" key="1">
    <source>
        <dbReference type="ARBA" id="ARBA00022448"/>
    </source>
</evidence>
<keyword evidence="5" id="KW-0249">Electron transport</keyword>
<dbReference type="PANTHER" id="PTHR36118">
    <property type="entry name" value="ION-TRANSLOCATING OXIDOREDUCTASE COMPLEX SUBUNIT G"/>
    <property type="match status" value="1"/>
</dbReference>
<keyword evidence="6" id="KW-0812">Transmembrane</keyword>
<sequence>MRNKILSNKAYPVVFLAVIVVASVVLLMVVNSITSPIVKNMQVEEIKNTLRSIFPEMSEYELEDEIYIIYQDGEKAGYAFIASGSGYSGDIDILVGMDNDFVIKDISVLSQIETPGLGSRITESSFTDQFKGLSASDIALKADGGKIDAVTGATISSRAVVNAVQKKMIEIIDSFEK</sequence>
<keyword evidence="3" id="KW-0285">Flavoprotein</keyword>
<dbReference type="NCBIfam" id="TIGR01947">
    <property type="entry name" value="rnfG"/>
    <property type="match status" value="1"/>
</dbReference>
<keyword evidence="6" id="KW-0472">Membrane</keyword>
<dbReference type="SMART" id="SM00900">
    <property type="entry name" value="FMN_bind"/>
    <property type="match status" value="1"/>
</dbReference>
<evidence type="ECO:0000313" key="8">
    <source>
        <dbReference type="EMBL" id="GAH28060.1"/>
    </source>
</evidence>